<evidence type="ECO:0000313" key="3">
    <source>
        <dbReference type="EMBL" id="SHG40044.1"/>
    </source>
</evidence>
<dbReference type="STRING" id="1123382.SAMN02745221_00126"/>
<protein>
    <submittedName>
        <fullName evidence="3">EDD domain protein, DegV family</fullName>
    </submittedName>
</protein>
<dbReference type="PROSITE" id="PS51482">
    <property type="entry name" value="DEGV"/>
    <property type="match status" value="1"/>
</dbReference>
<keyword evidence="4" id="KW-1185">Reference proteome</keyword>
<dbReference type="InterPro" id="IPR003797">
    <property type="entry name" value="DegV"/>
</dbReference>
<dbReference type="Proteomes" id="UP000242329">
    <property type="component" value="Unassembled WGS sequence"/>
</dbReference>
<dbReference type="AlphaFoldDB" id="A0A1M5JHI3"/>
<dbReference type="PANTHER" id="PTHR33434">
    <property type="entry name" value="DEGV DOMAIN-CONTAINING PROTEIN DR_1986-RELATED"/>
    <property type="match status" value="1"/>
</dbReference>
<organism evidence="3 4">
    <name type="scientific">Thermosyntropha lipolytica DSM 11003</name>
    <dbReference type="NCBI Taxonomy" id="1123382"/>
    <lineage>
        <taxon>Bacteria</taxon>
        <taxon>Bacillati</taxon>
        <taxon>Bacillota</taxon>
        <taxon>Clostridia</taxon>
        <taxon>Eubacteriales</taxon>
        <taxon>Syntrophomonadaceae</taxon>
        <taxon>Thermosyntropha</taxon>
    </lineage>
</organism>
<name>A0A1M5JHI3_9FIRM</name>
<accession>A0A1M5JHI3</accession>
<keyword evidence="2" id="KW-0446">Lipid-binding</keyword>
<proteinExistence type="predicted"/>
<comment type="function">
    <text evidence="1">May bind long-chain fatty acids, such as palmitate, and may play a role in lipid transport or fatty acid metabolism.</text>
</comment>
<sequence length="284" mass="31396">MGNIRIYADNGCDLDREVAESLGVRMFHMPVTIEGRTYRDRLDITPAEFYKLIAKPGVLPTTAQITPAEFQQEFEKVINETDDDIIYIAFSSGLSATYQSACLAREMVSQDRITVIDSKSASVGYALTVIRAAKAVQAGKSKEEVIAEIEDNVRRIEHIFVVGNFEMLKRGGRVSATSAVFGNLLNIKLILHFVDGKIVPLEKVKGLKKAKKRMLEIMEERAAEDLPSQLIGINHSADYEGALELKEMIEQRFGCKDFIISEIGAAIGSHVGAGTYSVFFLNKG</sequence>
<dbReference type="Gene3D" id="3.30.1180.10">
    <property type="match status" value="1"/>
</dbReference>
<gene>
    <name evidence="3" type="ORF">SAMN02745221_00126</name>
</gene>
<dbReference type="SUPFAM" id="SSF82549">
    <property type="entry name" value="DAK1/DegV-like"/>
    <property type="match status" value="1"/>
</dbReference>
<evidence type="ECO:0000313" key="4">
    <source>
        <dbReference type="Proteomes" id="UP000242329"/>
    </source>
</evidence>
<evidence type="ECO:0000256" key="1">
    <source>
        <dbReference type="ARBA" id="ARBA00003238"/>
    </source>
</evidence>
<reference evidence="4" key="1">
    <citation type="submission" date="2016-11" db="EMBL/GenBank/DDBJ databases">
        <authorList>
            <person name="Varghese N."/>
            <person name="Submissions S."/>
        </authorList>
    </citation>
    <scope>NUCLEOTIDE SEQUENCE [LARGE SCALE GENOMIC DNA]</scope>
    <source>
        <strain evidence="4">DSM 11003</strain>
    </source>
</reference>
<dbReference type="GO" id="GO:0008289">
    <property type="term" value="F:lipid binding"/>
    <property type="evidence" value="ECO:0007669"/>
    <property type="project" value="UniProtKB-KW"/>
</dbReference>
<dbReference type="Pfam" id="PF02645">
    <property type="entry name" value="DegV"/>
    <property type="match status" value="1"/>
</dbReference>
<dbReference type="EMBL" id="FQWY01000002">
    <property type="protein sequence ID" value="SHG40044.1"/>
    <property type="molecule type" value="Genomic_DNA"/>
</dbReference>
<dbReference type="RefSeq" id="WP_073088898.1">
    <property type="nucleotide sequence ID" value="NZ_FQWY01000002.1"/>
</dbReference>
<dbReference type="NCBIfam" id="TIGR00762">
    <property type="entry name" value="DegV"/>
    <property type="match status" value="1"/>
</dbReference>
<dbReference type="PANTHER" id="PTHR33434:SF3">
    <property type="entry name" value="DEGV DOMAIN-CONTAINING PROTEIN YITS"/>
    <property type="match status" value="1"/>
</dbReference>
<dbReference type="Gene3D" id="3.40.50.10170">
    <property type="match status" value="1"/>
</dbReference>
<dbReference type="InterPro" id="IPR050270">
    <property type="entry name" value="DegV_domain_contain"/>
</dbReference>
<dbReference type="OrthoDB" id="9780660at2"/>
<dbReference type="InterPro" id="IPR043168">
    <property type="entry name" value="DegV_C"/>
</dbReference>
<evidence type="ECO:0000256" key="2">
    <source>
        <dbReference type="ARBA" id="ARBA00023121"/>
    </source>
</evidence>